<dbReference type="AlphaFoldDB" id="A0A423X2J3"/>
<reference evidence="6 7" key="1">
    <citation type="submission" date="2015-09" db="EMBL/GenBank/DDBJ databases">
        <title>Host preference determinants of Valsa canker pathogens revealed by comparative genomics.</title>
        <authorList>
            <person name="Yin Z."/>
            <person name="Huang L."/>
        </authorList>
    </citation>
    <scope>NUCLEOTIDE SEQUENCE [LARGE SCALE GENOMIC DNA]</scope>
    <source>
        <strain evidence="6 7">SXYLt</strain>
    </source>
</reference>
<keyword evidence="4" id="KW-0175">Coiled coil</keyword>
<protein>
    <recommendedName>
        <fullName evidence="3">Prefoldin subunit 3</fullName>
    </recommendedName>
</protein>
<accession>A0A423X2J3</accession>
<comment type="subunit">
    <text evidence="3">Heterohexamer of two PFD-alpha type and four PFD-beta type subunits.</text>
</comment>
<comment type="caution">
    <text evidence="6">The sequence shown here is derived from an EMBL/GenBank/DDBJ whole genome shotgun (WGS) entry which is preliminary data.</text>
</comment>
<dbReference type="EMBL" id="LKEB01000030">
    <property type="protein sequence ID" value="ROW09860.1"/>
    <property type="molecule type" value="Genomic_DNA"/>
</dbReference>
<dbReference type="PIRSF" id="PIRSF016396">
    <property type="entry name" value="Prefoldin_subunit_3"/>
    <property type="match status" value="1"/>
</dbReference>
<feature type="coiled-coil region" evidence="4">
    <location>
        <begin position="159"/>
        <end position="193"/>
    </location>
</feature>
<name>A0A423X2J3_9PEZI</name>
<dbReference type="CDD" id="cd23156">
    <property type="entry name" value="Prefoldin_3"/>
    <property type="match status" value="1"/>
</dbReference>
<dbReference type="Gene3D" id="1.10.287.370">
    <property type="match status" value="1"/>
</dbReference>
<gene>
    <name evidence="6" type="ORF">VPNG_06326</name>
</gene>
<keyword evidence="7" id="KW-1185">Reference proteome</keyword>
<feature type="region of interest" description="Disordered" evidence="5">
    <location>
        <begin position="1"/>
        <end position="21"/>
    </location>
</feature>
<evidence type="ECO:0000256" key="3">
    <source>
        <dbReference type="PIRNR" id="PIRNR016396"/>
    </source>
</evidence>
<dbReference type="SUPFAM" id="SSF46579">
    <property type="entry name" value="Prefoldin"/>
    <property type="match status" value="1"/>
</dbReference>
<organism evidence="6 7">
    <name type="scientific">Cytospora leucostoma</name>
    <dbReference type="NCBI Taxonomy" id="1230097"/>
    <lineage>
        <taxon>Eukaryota</taxon>
        <taxon>Fungi</taxon>
        <taxon>Dikarya</taxon>
        <taxon>Ascomycota</taxon>
        <taxon>Pezizomycotina</taxon>
        <taxon>Sordariomycetes</taxon>
        <taxon>Sordariomycetidae</taxon>
        <taxon>Diaporthales</taxon>
        <taxon>Cytosporaceae</taxon>
        <taxon>Cytospora</taxon>
    </lineage>
</organism>
<dbReference type="PANTHER" id="PTHR12409:SF0">
    <property type="entry name" value="PREFOLDIN SUBUNIT 3"/>
    <property type="match status" value="1"/>
</dbReference>
<dbReference type="Pfam" id="PF02996">
    <property type="entry name" value="Prefoldin"/>
    <property type="match status" value="1"/>
</dbReference>
<evidence type="ECO:0000256" key="5">
    <source>
        <dbReference type="SAM" id="MobiDB-lite"/>
    </source>
</evidence>
<dbReference type="FunCoup" id="A0A423X2J3">
    <property type="interactions" value="936"/>
</dbReference>
<comment type="function">
    <text evidence="3">Binds specifically to cytosolic chaperonin (c-CPN) and transfers target proteins to it. Binds to nascent polypeptide chain and promotes folding in an environment in which there are many competing pathways for nonnative proteins.</text>
</comment>
<dbReference type="GO" id="GO:0006457">
    <property type="term" value="P:protein folding"/>
    <property type="evidence" value="ECO:0007669"/>
    <property type="project" value="UniProtKB-UniRule"/>
</dbReference>
<dbReference type="InterPro" id="IPR009053">
    <property type="entry name" value="Prefoldin"/>
</dbReference>
<dbReference type="OrthoDB" id="6375174at2759"/>
<dbReference type="GO" id="GO:0016272">
    <property type="term" value="C:prefoldin complex"/>
    <property type="evidence" value="ECO:0007669"/>
    <property type="project" value="UniProtKB-UniRule"/>
</dbReference>
<evidence type="ECO:0000313" key="7">
    <source>
        <dbReference type="Proteomes" id="UP000285146"/>
    </source>
</evidence>
<keyword evidence="2 3" id="KW-0143">Chaperone</keyword>
<evidence type="ECO:0000256" key="2">
    <source>
        <dbReference type="ARBA" id="ARBA00023186"/>
    </source>
</evidence>
<evidence type="ECO:0000313" key="6">
    <source>
        <dbReference type="EMBL" id="ROW09860.1"/>
    </source>
</evidence>
<dbReference type="GO" id="GO:0015631">
    <property type="term" value="F:tubulin binding"/>
    <property type="evidence" value="ECO:0007669"/>
    <property type="project" value="TreeGrafter"/>
</dbReference>
<evidence type="ECO:0000256" key="1">
    <source>
        <dbReference type="ARBA" id="ARBA00010048"/>
    </source>
</evidence>
<dbReference type="GO" id="GO:0005737">
    <property type="term" value="C:cytoplasm"/>
    <property type="evidence" value="ECO:0007669"/>
    <property type="project" value="TreeGrafter"/>
</dbReference>
<dbReference type="Proteomes" id="UP000285146">
    <property type="component" value="Unassembled WGS sequence"/>
</dbReference>
<dbReference type="PANTHER" id="PTHR12409">
    <property type="entry name" value="PREFOLDIN SUBUNIT 3"/>
    <property type="match status" value="1"/>
</dbReference>
<dbReference type="FunFam" id="1.10.287.370:FF:000014">
    <property type="entry name" value="Prefoldin subunit 3"/>
    <property type="match status" value="1"/>
</dbReference>
<sequence>MADKGKKVATGGKDAPTNPRGIPFAPFVDKVEDYVTSRADVEPTLRNFQEMIAKYQWMESNMQRKSAGLQDKIPDIQKTLDSVRFLKTRTVRAGPRTGWGGGKRRIKWLTSHQDESEPIETTFELNDTLYAKAEVPATEEVYIWLGANVMLAYPMDEAEALLAERLSKAKQSLEDCEEDLEFLREQITTMEVATARVYNWDVVQKRKDKEEGDGKDKAAAKAGG</sequence>
<comment type="similarity">
    <text evidence="1 3">Belongs to the prefoldin subunit alpha family.</text>
</comment>
<dbReference type="STRING" id="1230097.A0A423X2J3"/>
<dbReference type="GO" id="GO:0007017">
    <property type="term" value="P:microtubule-based process"/>
    <property type="evidence" value="ECO:0007669"/>
    <property type="project" value="TreeGrafter"/>
</dbReference>
<evidence type="ECO:0000256" key="4">
    <source>
        <dbReference type="SAM" id="Coils"/>
    </source>
</evidence>
<dbReference type="InParanoid" id="A0A423X2J3"/>
<dbReference type="InterPro" id="IPR004127">
    <property type="entry name" value="Prefoldin_subunit_alpha"/>
</dbReference>
<dbReference type="GO" id="GO:0007021">
    <property type="term" value="P:tubulin complex assembly"/>
    <property type="evidence" value="ECO:0007669"/>
    <property type="project" value="TreeGrafter"/>
</dbReference>
<proteinExistence type="inferred from homology"/>
<dbReference type="InterPro" id="IPR016655">
    <property type="entry name" value="PFD3"/>
</dbReference>